<feature type="region of interest" description="Disordered" evidence="4">
    <location>
        <begin position="202"/>
        <end position="229"/>
    </location>
</feature>
<keyword evidence="7" id="KW-1185">Reference proteome</keyword>
<dbReference type="Proteomes" id="UP000008784">
    <property type="component" value="Unassembled WGS sequence"/>
</dbReference>
<dbReference type="RefSeq" id="XP_011124045.1">
    <property type="nucleotide sequence ID" value="XM_011125743.1"/>
</dbReference>
<dbReference type="Pfam" id="PF00385">
    <property type="entry name" value="Chromo"/>
    <property type="match status" value="1"/>
</dbReference>
<feature type="compositionally biased region" description="Basic residues" evidence="4">
    <location>
        <begin position="202"/>
        <end position="221"/>
    </location>
</feature>
<accession>G1XHT3</accession>
<protein>
    <recommendedName>
        <fullName evidence="5">Chromo domain-containing protein</fullName>
    </recommendedName>
</protein>
<evidence type="ECO:0000313" key="6">
    <source>
        <dbReference type="EMBL" id="EGX47331.1"/>
    </source>
</evidence>
<dbReference type="CDD" id="cd00024">
    <property type="entry name" value="CD_CSD"/>
    <property type="match status" value="1"/>
</dbReference>
<dbReference type="InterPro" id="IPR051219">
    <property type="entry name" value="Heterochromatin_chromo-domain"/>
</dbReference>
<dbReference type="InterPro" id="IPR000953">
    <property type="entry name" value="Chromo/chromo_shadow_dom"/>
</dbReference>
<organism evidence="6 7">
    <name type="scientific">Arthrobotrys oligospora (strain ATCC 24927 / CBS 115.81 / DSM 1491)</name>
    <name type="common">Nematode-trapping fungus</name>
    <name type="synonym">Didymozoophaga oligospora</name>
    <dbReference type="NCBI Taxonomy" id="756982"/>
    <lineage>
        <taxon>Eukaryota</taxon>
        <taxon>Fungi</taxon>
        <taxon>Dikarya</taxon>
        <taxon>Ascomycota</taxon>
        <taxon>Pezizomycotina</taxon>
        <taxon>Orbiliomycetes</taxon>
        <taxon>Orbiliales</taxon>
        <taxon>Orbiliaceae</taxon>
        <taxon>Orbilia</taxon>
        <taxon>Orbilia oligospora</taxon>
    </lineage>
</organism>
<dbReference type="EMBL" id="ADOT01000159">
    <property type="protein sequence ID" value="EGX47331.1"/>
    <property type="molecule type" value="Genomic_DNA"/>
</dbReference>
<evidence type="ECO:0000256" key="3">
    <source>
        <dbReference type="ARBA" id="ARBA00023242"/>
    </source>
</evidence>
<dbReference type="PANTHER" id="PTHR22812">
    <property type="entry name" value="CHROMOBOX PROTEIN"/>
    <property type="match status" value="1"/>
</dbReference>
<feature type="region of interest" description="Disordered" evidence="4">
    <location>
        <begin position="1"/>
        <end position="85"/>
    </location>
</feature>
<feature type="domain" description="Chromo" evidence="5">
    <location>
        <begin position="153"/>
        <end position="210"/>
    </location>
</feature>
<comment type="caution">
    <text evidence="6">The sequence shown here is derived from an EMBL/GenBank/DDBJ whole genome shotgun (WGS) entry which is preliminary data.</text>
</comment>
<name>G1XHT3_ARTOA</name>
<dbReference type="HOGENOM" id="CLU_1106877_0_0_1"/>
<evidence type="ECO:0000256" key="4">
    <source>
        <dbReference type="SAM" id="MobiDB-lite"/>
    </source>
</evidence>
<feature type="compositionally biased region" description="Basic and acidic residues" evidence="4">
    <location>
        <begin position="56"/>
        <end position="70"/>
    </location>
</feature>
<dbReference type="InterPro" id="IPR023780">
    <property type="entry name" value="Chromo_domain"/>
</dbReference>
<sequence>MARPGVNEGEFKDENRKSAGHLDEDRYQAKNRGSNGVSSVELVLGTKNTLAAHISPEGRHPKSERDKEPSNTEDEEQPQCRIKIGGSSNGPISLAHILNSKIGEDRVNAKIPSGQTKLNGIGCSLTYDKISGISSSCVPYLGWGKLDNVETEYEVESIGGSRVRRGQREYLVNWVGYGDYTWEPIGNLTNSQLAIDDYEHRHLSRKRRRDGPRSQPRKRRPLRPEAERGARYEYCQSNLKAMMTGGKGDKA</sequence>
<dbReference type="GO" id="GO:0005634">
    <property type="term" value="C:nucleus"/>
    <property type="evidence" value="ECO:0007669"/>
    <property type="project" value="UniProtKB-SubCell"/>
</dbReference>
<dbReference type="InterPro" id="IPR016197">
    <property type="entry name" value="Chromo-like_dom_sf"/>
</dbReference>
<dbReference type="SUPFAM" id="SSF54160">
    <property type="entry name" value="Chromo domain-like"/>
    <property type="match status" value="1"/>
</dbReference>
<comment type="subcellular location">
    <subcellularLocation>
        <location evidence="1">Nucleus</location>
    </subcellularLocation>
</comment>
<dbReference type="GO" id="GO:0006338">
    <property type="term" value="P:chromatin remodeling"/>
    <property type="evidence" value="ECO:0007669"/>
    <property type="project" value="UniProtKB-ARBA"/>
</dbReference>
<dbReference type="STRING" id="756982.G1XHT3"/>
<evidence type="ECO:0000313" key="7">
    <source>
        <dbReference type="Proteomes" id="UP000008784"/>
    </source>
</evidence>
<gene>
    <name evidence="6" type="ORF">AOL_s00088g46</name>
</gene>
<keyword evidence="3" id="KW-0539">Nucleus</keyword>
<proteinExistence type="predicted"/>
<evidence type="ECO:0000256" key="1">
    <source>
        <dbReference type="ARBA" id="ARBA00004123"/>
    </source>
</evidence>
<dbReference type="Gene3D" id="2.40.50.40">
    <property type="match status" value="1"/>
</dbReference>
<dbReference type="GeneID" id="22895025"/>
<dbReference type="InParanoid" id="G1XHT3"/>
<evidence type="ECO:0000256" key="2">
    <source>
        <dbReference type="ARBA" id="ARBA00011353"/>
    </source>
</evidence>
<comment type="subunit">
    <text evidence="2">Component of the NuA4 histone acetyltransferase complex.</text>
</comment>
<dbReference type="PROSITE" id="PS50013">
    <property type="entry name" value="CHROMO_2"/>
    <property type="match status" value="1"/>
</dbReference>
<dbReference type="AlphaFoldDB" id="G1XHT3"/>
<reference evidence="6 7" key="1">
    <citation type="journal article" date="2011" name="PLoS Pathog.">
        <title>Genomic and proteomic analyses of the fungus Arthrobotrys oligospora provide insights into nematode-trap formation.</title>
        <authorList>
            <person name="Yang J."/>
            <person name="Wang L."/>
            <person name="Ji X."/>
            <person name="Feng Y."/>
            <person name="Li X."/>
            <person name="Zou C."/>
            <person name="Xu J."/>
            <person name="Ren Y."/>
            <person name="Mi Q."/>
            <person name="Wu J."/>
            <person name="Liu S."/>
            <person name="Liu Y."/>
            <person name="Huang X."/>
            <person name="Wang H."/>
            <person name="Niu X."/>
            <person name="Li J."/>
            <person name="Liang L."/>
            <person name="Luo Y."/>
            <person name="Ji K."/>
            <person name="Zhou W."/>
            <person name="Yu Z."/>
            <person name="Li G."/>
            <person name="Liu Y."/>
            <person name="Li L."/>
            <person name="Qiao M."/>
            <person name="Feng L."/>
            <person name="Zhang K.-Q."/>
        </authorList>
    </citation>
    <scope>NUCLEOTIDE SEQUENCE [LARGE SCALE GENOMIC DNA]</scope>
    <source>
        <strain evidence="7">ATCC 24927 / CBS 115.81 / DSM 1491</strain>
    </source>
</reference>
<evidence type="ECO:0000259" key="5">
    <source>
        <dbReference type="PROSITE" id="PS50013"/>
    </source>
</evidence>
<dbReference type="SMART" id="SM00298">
    <property type="entry name" value="CHROMO"/>
    <property type="match status" value="1"/>
</dbReference>
<feature type="compositionally biased region" description="Basic and acidic residues" evidence="4">
    <location>
        <begin position="9"/>
        <end position="28"/>
    </location>
</feature>